<dbReference type="Proteomes" id="UP000294498">
    <property type="component" value="Unassembled WGS sequence"/>
</dbReference>
<dbReference type="InterPro" id="IPR006860">
    <property type="entry name" value="FecR"/>
</dbReference>
<dbReference type="OrthoDB" id="934696at2"/>
<dbReference type="Pfam" id="PF04773">
    <property type="entry name" value="FecR"/>
    <property type="match status" value="1"/>
</dbReference>
<dbReference type="PANTHER" id="PTHR30273:SF2">
    <property type="entry name" value="PROTEIN FECR"/>
    <property type="match status" value="1"/>
</dbReference>
<feature type="domain" description="Protein FecR C-terminal" evidence="3">
    <location>
        <begin position="251"/>
        <end position="319"/>
    </location>
</feature>
<feature type="domain" description="FecR protein" evidence="2">
    <location>
        <begin position="118"/>
        <end position="206"/>
    </location>
</feature>
<dbReference type="Gene3D" id="3.55.50.30">
    <property type="match status" value="1"/>
</dbReference>
<dbReference type="RefSeq" id="WP_133993705.1">
    <property type="nucleotide sequence ID" value="NZ_SODV01000001.1"/>
</dbReference>
<evidence type="ECO:0000259" key="2">
    <source>
        <dbReference type="Pfam" id="PF04773"/>
    </source>
</evidence>
<dbReference type="AlphaFoldDB" id="A0A4R8DTQ7"/>
<keyword evidence="1" id="KW-0812">Transmembrane</keyword>
<dbReference type="Gene3D" id="2.60.120.1440">
    <property type="match status" value="1"/>
</dbReference>
<dbReference type="InterPro" id="IPR032508">
    <property type="entry name" value="FecR_C"/>
</dbReference>
<feature type="transmembrane region" description="Helical" evidence="1">
    <location>
        <begin position="75"/>
        <end position="93"/>
    </location>
</feature>
<dbReference type="GO" id="GO:0016989">
    <property type="term" value="F:sigma factor antagonist activity"/>
    <property type="evidence" value="ECO:0007669"/>
    <property type="project" value="TreeGrafter"/>
</dbReference>
<gene>
    <name evidence="4" type="ORF">EDB95_2329</name>
</gene>
<proteinExistence type="predicted"/>
<dbReference type="Pfam" id="PF16344">
    <property type="entry name" value="FecR_C"/>
    <property type="match status" value="1"/>
</dbReference>
<evidence type="ECO:0000313" key="5">
    <source>
        <dbReference type="Proteomes" id="UP000294498"/>
    </source>
</evidence>
<organism evidence="4 5">
    <name type="scientific">Dinghuibacter silviterrae</name>
    <dbReference type="NCBI Taxonomy" id="1539049"/>
    <lineage>
        <taxon>Bacteria</taxon>
        <taxon>Pseudomonadati</taxon>
        <taxon>Bacteroidota</taxon>
        <taxon>Chitinophagia</taxon>
        <taxon>Chitinophagales</taxon>
        <taxon>Chitinophagaceae</taxon>
        <taxon>Dinghuibacter</taxon>
    </lineage>
</organism>
<accession>A0A4R8DTQ7</accession>
<reference evidence="4 5" key="1">
    <citation type="submission" date="2019-03" db="EMBL/GenBank/DDBJ databases">
        <title>Genomic Encyclopedia of Type Strains, Phase IV (KMG-IV): sequencing the most valuable type-strain genomes for metagenomic binning, comparative biology and taxonomic classification.</title>
        <authorList>
            <person name="Goeker M."/>
        </authorList>
    </citation>
    <scope>NUCLEOTIDE SEQUENCE [LARGE SCALE GENOMIC DNA]</scope>
    <source>
        <strain evidence="4 5">DSM 100059</strain>
    </source>
</reference>
<dbReference type="PANTHER" id="PTHR30273">
    <property type="entry name" value="PERIPLASMIC SIGNAL SENSOR AND SIGMA FACTOR ACTIVATOR FECR-RELATED"/>
    <property type="match status" value="1"/>
</dbReference>
<evidence type="ECO:0000256" key="1">
    <source>
        <dbReference type="SAM" id="Phobius"/>
    </source>
</evidence>
<dbReference type="InterPro" id="IPR012373">
    <property type="entry name" value="Ferrdict_sens_TM"/>
</dbReference>
<keyword evidence="1" id="KW-1133">Transmembrane helix</keyword>
<evidence type="ECO:0000259" key="3">
    <source>
        <dbReference type="Pfam" id="PF16344"/>
    </source>
</evidence>
<keyword evidence="1" id="KW-0472">Membrane</keyword>
<dbReference type="EMBL" id="SODV01000001">
    <property type="protein sequence ID" value="TDX01296.1"/>
    <property type="molecule type" value="Genomic_DNA"/>
</dbReference>
<name>A0A4R8DTQ7_9BACT</name>
<keyword evidence="5" id="KW-1185">Reference proteome</keyword>
<protein>
    <submittedName>
        <fullName evidence="4">FecR family protein</fullName>
    </submittedName>
</protein>
<sequence>MITPELVRRFLHGTCTEEEKARLKEYFTTHPEEWDRYLTLEDWEAFEPSVQPAEGAPERWWKVIRGETKARNWKWLAAAAMVAAIAGAALWWSRTEKPIKQQIAQTDTLRRQFNGSQKTVRYFMEDGSTVDLEPGSEIRYQVPFAKGGRRIVYLNGGATFDAAKDPVHPMSVYSGVLQTLVLGTNFRIEAFDQAPFIKVLLHTGRVRVSNVDLLPGQELWYDKNTRLATVHQPKKRELTPPKNAAGVPDWYMFNNQSLAQVFDQLSEIYDVKIQYNESDLKGLYFIARFDKADSLEEIMNDIALLNGLAIHKQENTYIVRKKIH</sequence>
<comment type="caution">
    <text evidence="4">The sequence shown here is derived from an EMBL/GenBank/DDBJ whole genome shotgun (WGS) entry which is preliminary data.</text>
</comment>
<dbReference type="PIRSF" id="PIRSF018266">
    <property type="entry name" value="FecR"/>
    <property type="match status" value="1"/>
</dbReference>
<evidence type="ECO:0000313" key="4">
    <source>
        <dbReference type="EMBL" id="TDX01296.1"/>
    </source>
</evidence>